<dbReference type="EMBL" id="JBIAWJ010000008">
    <property type="protein sequence ID" value="MFF4523183.1"/>
    <property type="molecule type" value="Genomic_DNA"/>
</dbReference>
<gene>
    <name evidence="1" type="ORF">ACFY1D_17450</name>
</gene>
<evidence type="ECO:0000313" key="2">
    <source>
        <dbReference type="Proteomes" id="UP001602058"/>
    </source>
</evidence>
<proteinExistence type="predicted"/>
<sequence>MHLLPRIAKRRTASERWHTWPEPRARVLGIVRTLTSATRLLDVFALLRPEDGIEVAYTVNPGSVFAAGLEEYLAGLHTRVLPWREAVRQPFELAVACTVNASMRRVRAPLLVLPHGAGYNRLVRETTGDAVSPAGLSRKELMHRGRVVPTAIGVSHEEQIERLARSCPPAVPRALVVGDPCFDRIRASLPLRDVYRERLGVGGRRLVVLHSTWSEQSLLGRWPDLPLRLVTELPADEFAVAAVLHPNVWAWHTPMGVYQRLARAVDAGLMVVPPQEGWRATVIAGDWVIGDHGSTSFYSAALKRVVLLAATGLDELDPASPAAAFGRTAPRLDPRGDLYEQLRRASDEYAPDRLREIVDRQLGARGRSGEILQRWIYERLDLTPPPHPVVAEPVPAPALPHRATPSTYDVTGGPLPDGTVEVLRRPVVAGLGPREARGFYAISDRETHVLHPKSAEVMARTVLDAELPPAEWVRRTAERLPHLNVVVAPLAEDRCLVRLRGGILLEAHARRPWGTPRPRLDALLLGSALNLWWLAKPSRDPAADAVASGMRVRTGERVLEVAFTAGEN</sequence>
<dbReference type="RefSeq" id="WP_387887380.1">
    <property type="nucleotide sequence ID" value="NZ_JBIAWJ010000008.1"/>
</dbReference>
<name>A0ABW6UKE9_9ACTN</name>
<organism evidence="1 2">
    <name type="scientific">Streptomyces bluensis</name>
    <dbReference type="NCBI Taxonomy" id="33897"/>
    <lineage>
        <taxon>Bacteria</taxon>
        <taxon>Bacillati</taxon>
        <taxon>Actinomycetota</taxon>
        <taxon>Actinomycetes</taxon>
        <taxon>Kitasatosporales</taxon>
        <taxon>Streptomycetaceae</taxon>
        <taxon>Streptomyces</taxon>
    </lineage>
</organism>
<accession>A0ABW6UKE9</accession>
<keyword evidence="2" id="KW-1185">Reference proteome</keyword>
<evidence type="ECO:0000313" key="1">
    <source>
        <dbReference type="EMBL" id="MFF4523183.1"/>
    </source>
</evidence>
<reference evidence="1 2" key="1">
    <citation type="submission" date="2024-10" db="EMBL/GenBank/DDBJ databases">
        <title>The Natural Products Discovery Center: Release of the First 8490 Sequenced Strains for Exploring Actinobacteria Biosynthetic Diversity.</title>
        <authorList>
            <person name="Kalkreuter E."/>
            <person name="Kautsar S.A."/>
            <person name="Yang D."/>
            <person name="Bader C.D."/>
            <person name="Teijaro C.N."/>
            <person name="Fluegel L."/>
            <person name="Davis C.M."/>
            <person name="Simpson J.R."/>
            <person name="Lauterbach L."/>
            <person name="Steele A.D."/>
            <person name="Gui C."/>
            <person name="Meng S."/>
            <person name="Li G."/>
            <person name="Viehrig K."/>
            <person name="Ye F."/>
            <person name="Su P."/>
            <person name="Kiefer A.F."/>
            <person name="Nichols A."/>
            <person name="Cepeda A.J."/>
            <person name="Yan W."/>
            <person name="Fan B."/>
            <person name="Jiang Y."/>
            <person name="Adhikari A."/>
            <person name="Zheng C.-J."/>
            <person name="Schuster L."/>
            <person name="Cowan T.M."/>
            <person name="Smanski M.J."/>
            <person name="Chevrette M.G."/>
            <person name="De Carvalho L.P.S."/>
            <person name="Shen B."/>
        </authorList>
    </citation>
    <scope>NUCLEOTIDE SEQUENCE [LARGE SCALE GENOMIC DNA]</scope>
    <source>
        <strain evidence="1 2">NPDC001390</strain>
    </source>
</reference>
<dbReference type="Proteomes" id="UP001602058">
    <property type="component" value="Unassembled WGS sequence"/>
</dbReference>
<protein>
    <recommendedName>
        <fullName evidence="3">Translation initiation factor IF-2</fullName>
    </recommendedName>
</protein>
<evidence type="ECO:0008006" key="3">
    <source>
        <dbReference type="Google" id="ProtNLM"/>
    </source>
</evidence>
<comment type="caution">
    <text evidence="1">The sequence shown here is derived from an EMBL/GenBank/DDBJ whole genome shotgun (WGS) entry which is preliminary data.</text>
</comment>